<dbReference type="PANTHER" id="PTHR11728">
    <property type="entry name" value="GLYCEROL-3-PHOSPHATE DEHYDROGENASE"/>
    <property type="match status" value="1"/>
</dbReference>
<dbReference type="Gene3D" id="1.10.1040.10">
    <property type="entry name" value="N-(1-d-carboxylethyl)-l-norvaline Dehydrogenase, domain 2"/>
    <property type="match status" value="1"/>
</dbReference>
<dbReference type="PIRSF" id="PIRSF000114">
    <property type="entry name" value="Glycerol-3-P_dh"/>
    <property type="match status" value="1"/>
</dbReference>
<evidence type="ECO:0000256" key="2">
    <source>
        <dbReference type="ARBA" id="ARBA00022516"/>
    </source>
</evidence>
<dbReference type="InterPro" id="IPR036291">
    <property type="entry name" value="NAD(P)-bd_dom_sf"/>
</dbReference>
<dbReference type="GO" id="GO:0047952">
    <property type="term" value="F:glycerol-3-phosphate dehydrogenase [NAD(P)+] activity"/>
    <property type="evidence" value="ECO:0007669"/>
    <property type="project" value="UniProtKB-EC"/>
</dbReference>
<dbReference type="SUPFAM" id="SSF48179">
    <property type="entry name" value="6-phosphogluconate dehydrogenase C-terminal domain-like"/>
    <property type="match status" value="1"/>
</dbReference>
<evidence type="ECO:0000313" key="12">
    <source>
        <dbReference type="Proteomes" id="UP001597469"/>
    </source>
</evidence>
<gene>
    <name evidence="11" type="ORF">ACFSUS_26905</name>
</gene>
<dbReference type="PROSITE" id="PS00957">
    <property type="entry name" value="NAD_G3PDH"/>
    <property type="match status" value="1"/>
</dbReference>
<dbReference type="Proteomes" id="UP001597469">
    <property type="component" value="Unassembled WGS sequence"/>
</dbReference>
<dbReference type="RefSeq" id="WP_381527841.1">
    <property type="nucleotide sequence ID" value="NZ_JBHULN010000026.1"/>
</dbReference>
<dbReference type="Pfam" id="PF07479">
    <property type="entry name" value="NAD_Gly3P_dh_C"/>
    <property type="match status" value="1"/>
</dbReference>
<keyword evidence="4" id="KW-0443">Lipid metabolism</keyword>
<comment type="similarity">
    <text evidence="1 7">Belongs to the NAD-dependent glycerol-3-phosphate dehydrogenase family.</text>
</comment>
<evidence type="ECO:0000259" key="10">
    <source>
        <dbReference type="Pfam" id="PF07479"/>
    </source>
</evidence>
<reference evidence="12" key="1">
    <citation type="journal article" date="2019" name="Int. J. Syst. Evol. Microbiol.">
        <title>The Global Catalogue of Microorganisms (GCM) 10K type strain sequencing project: providing services to taxonomists for standard genome sequencing and annotation.</title>
        <authorList>
            <consortium name="The Broad Institute Genomics Platform"/>
            <consortium name="The Broad Institute Genome Sequencing Center for Infectious Disease"/>
            <person name="Wu L."/>
            <person name="Ma J."/>
        </authorList>
    </citation>
    <scope>NUCLEOTIDE SEQUENCE [LARGE SCALE GENOMIC DNA]</scope>
    <source>
        <strain evidence="12">KCTC 42805</strain>
    </source>
</reference>
<dbReference type="InterPro" id="IPR006168">
    <property type="entry name" value="G3P_DH_NAD-dep"/>
</dbReference>
<dbReference type="EMBL" id="JBHULN010000026">
    <property type="protein sequence ID" value="MFD2574293.1"/>
    <property type="molecule type" value="Genomic_DNA"/>
</dbReference>
<evidence type="ECO:0000256" key="8">
    <source>
        <dbReference type="RuleBase" id="RU000439"/>
    </source>
</evidence>
<evidence type="ECO:0000259" key="9">
    <source>
        <dbReference type="Pfam" id="PF01210"/>
    </source>
</evidence>
<comment type="caution">
    <text evidence="11">The sequence shown here is derived from an EMBL/GenBank/DDBJ whole genome shotgun (WGS) entry which is preliminary data.</text>
</comment>
<accession>A0ABW5MB41</accession>
<evidence type="ECO:0000256" key="3">
    <source>
        <dbReference type="ARBA" id="ARBA00023002"/>
    </source>
</evidence>
<evidence type="ECO:0000256" key="4">
    <source>
        <dbReference type="ARBA" id="ARBA00023098"/>
    </source>
</evidence>
<keyword evidence="12" id="KW-1185">Reference proteome</keyword>
<dbReference type="Pfam" id="PF01210">
    <property type="entry name" value="NAD_Gly3P_dh_N"/>
    <property type="match status" value="1"/>
</dbReference>
<keyword evidence="2" id="KW-0444">Lipid biosynthesis</keyword>
<evidence type="ECO:0000256" key="6">
    <source>
        <dbReference type="ARBA" id="ARBA00023264"/>
    </source>
</evidence>
<evidence type="ECO:0000256" key="1">
    <source>
        <dbReference type="ARBA" id="ARBA00011009"/>
    </source>
</evidence>
<keyword evidence="6" id="KW-1208">Phospholipid metabolism</keyword>
<dbReference type="NCBIfam" id="NF000942">
    <property type="entry name" value="PRK00094.1-4"/>
    <property type="match status" value="1"/>
</dbReference>
<name>A0ABW5MB41_9BACT</name>
<keyword evidence="5" id="KW-0594">Phospholipid biosynthesis</keyword>
<dbReference type="InterPro" id="IPR011128">
    <property type="entry name" value="G3P_DH_NAD-dep_N"/>
</dbReference>
<evidence type="ECO:0000256" key="7">
    <source>
        <dbReference type="RuleBase" id="RU000437"/>
    </source>
</evidence>
<dbReference type="SUPFAM" id="SSF51735">
    <property type="entry name" value="NAD(P)-binding Rossmann-fold domains"/>
    <property type="match status" value="1"/>
</dbReference>
<dbReference type="PRINTS" id="PR00077">
    <property type="entry name" value="GPDHDRGNASE"/>
</dbReference>
<proteinExistence type="inferred from homology"/>
<dbReference type="Gene3D" id="3.40.50.720">
    <property type="entry name" value="NAD(P)-binding Rossmann-like Domain"/>
    <property type="match status" value="1"/>
</dbReference>
<evidence type="ECO:0000256" key="5">
    <source>
        <dbReference type="ARBA" id="ARBA00023209"/>
    </source>
</evidence>
<dbReference type="InterPro" id="IPR008927">
    <property type="entry name" value="6-PGluconate_DH-like_C_sf"/>
</dbReference>
<keyword evidence="7" id="KW-0520">NAD</keyword>
<organism evidence="11 12">
    <name type="scientific">Spirosoma soli</name>
    <dbReference type="NCBI Taxonomy" id="1770529"/>
    <lineage>
        <taxon>Bacteria</taxon>
        <taxon>Pseudomonadati</taxon>
        <taxon>Bacteroidota</taxon>
        <taxon>Cytophagia</taxon>
        <taxon>Cytophagales</taxon>
        <taxon>Cytophagaceae</taxon>
        <taxon>Spirosoma</taxon>
    </lineage>
</organism>
<sequence>MKSQYSNRSASGSSQPPTRLTMVGGGSWATALIKILSENNVHVKWWLRKESDADHIKKFGHNPSYLSDVQINTRKVKVCTKIREAFRDSEYVILAVPAAFVSDALTGVKPEHFTGKCVVSAIKGMIPGANQLVTDWVSNQYNVPANQMSVIAGPCHAEEVALEKQSYLTIASQDPGCAEEVAMLLRCRFVQTTPVDDIYGIEYAAVMKNIIALACGITRGLGYGDNFQAVLVSNAMQEIRQFVDAIYPKHRDLSGSAYLGDLLVTAYSPFSRNRTFGTLIGRGYTIQSAQAEMNMIAEGYYAVKSIYEVNQRFKVNMPIVEAVYNILYERAVPTGEMNQLKGLLK</sequence>
<dbReference type="EC" id="1.1.1.94" evidence="8"/>
<dbReference type="InterPro" id="IPR013328">
    <property type="entry name" value="6PGD_dom2"/>
</dbReference>
<comment type="catalytic activity">
    <reaction evidence="8">
        <text>sn-glycerol 3-phosphate + NADP(+) = dihydroxyacetone phosphate + NADPH + H(+)</text>
        <dbReference type="Rhea" id="RHEA:11096"/>
        <dbReference type="ChEBI" id="CHEBI:15378"/>
        <dbReference type="ChEBI" id="CHEBI:57597"/>
        <dbReference type="ChEBI" id="CHEBI:57642"/>
        <dbReference type="ChEBI" id="CHEBI:57783"/>
        <dbReference type="ChEBI" id="CHEBI:58349"/>
        <dbReference type="EC" id="1.1.1.94"/>
    </reaction>
</comment>
<dbReference type="InterPro" id="IPR006109">
    <property type="entry name" value="G3P_DH_NAD-dep_C"/>
</dbReference>
<dbReference type="PANTHER" id="PTHR11728:SF1">
    <property type="entry name" value="GLYCEROL-3-PHOSPHATE DEHYDROGENASE [NAD(+)] 2, CHLOROPLASTIC"/>
    <property type="match status" value="1"/>
</dbReference>
<dbReference type="NCBIfam" id="NF000940">
    <property type="entry name" value="PRK00094.1-2"/>
    <property type="match status" value="1"/>
</dbReference>
<protein>
    <recommendedName>
        <fullName evidence="8">Glycerol-3-phosphate dehydrogenase</fullName>
        <ecNumber evidence="8">1.1.1.94</ecNumber>
    </recommendedName>
</protein>
<feature type="domain" description="Glycerol-3-phosphate dehydrogenase NAD-dependent N-terminal" evidence="9">
    <location>
        <begin position="21"/>
        <end position="176"/>
    </location>
</feature>
<feature type="domain" description="Glycerol-3-phosphate dehydrogenase NAD-dependent C-terminal" evidence="10">
    <location>
        <begin position="197"/>
        <end position="333"/>
    </location>
</feature>
<evidence type="ECO:0000313" key="11">
    <source>
        <dbReference type="EMBL" id="MFD2574293.1"/>
    </source>
</evidence>
<keyword evidence="3 7" id="KW-0560">Oxidoreductase</keyword>